<evidence type="ECO:0000313" key="2">
    <source>
        <dbReference type="Proteomes" id="UP001286313"/>
    </source>
</evidence>
<dbReference type="Proteomes" id="UP001286313">
    <property type="component" value="Unassembled WGS sequence"/>
</dbReference>
<proteinExistence type="predicted"/>
<sequence>MRTAKEKRELSLDEEDRLWRRQVLKNAGVGMKAGVEKKAGLEKKAVMEKKTGFVTCVSRQLNGWVSVGLDSWRNDRPSPPLIPHALNEN</sequence>
<gene>
    <name evidence="1" type="ORF">Pcinc_020262</name>
</gene>
<reference evidence="1" key="1">
    <citation type="submission" date="2023-10" db="EMBL/GenBank/DDBJ databases">
        <title>Genome assemblies of two species of porcelain crab, Petrolisthes cinctipes and Petrolisthes manimaculis (Anomura: Porcellanidae).</title>
        <authorList>
            <person name="Angst P."/>
        </authorList>
    </citation>
    <scope>NUCLEOTIDE SEQUENCE</scope>
    <source>
        <strain evidence="1">PB745_01</strain>
        <tissue evidence="1">Gill</tissue>
    </source>
</reference>
<accession>A0AAE1FII1</accession>
<comment type="caution">
    <text evidence="1">The sequence shown here is derived from an EMBL/GenBank/DDBJ whole genome shotgun (WGS) entry which is preliminary data.</text>
</comment>
<dbReference type="AlphaFoldDB" id="A0AAE1FII1"/>
<name>A0AAE1FII1_PETCI</name>
<dbReference type="EMBL" id="JAWQEG010002048">
    <property type="protein sequence ID" value="KAK3874830.1"/>
    <property type="molecule type" value="Genomic_DNA"/>
</dbReference>
<protein>
    <submittedName>
        <fullName evidence="1">Uncharacterized protein</fullName>
    </submittedName>
</protein>
<organism evidence="1 2">
    <name type="scientific">Petrolisthes cinctipes</name>
    <name type="common">Flat porcelain crab</name>
    <dbReference type="NCBI Taxonomy" id="88211"/>
    <lineage>
        <taxon>Eukaryota</taxon>
        <taxon>Metazoa</taxon>
        <taxon>Ecdysozoa</taxon>
        <taxon>Arthropoda</taxon>
        <taxon>Crustacea</taxon>
        <taxon>Multicrustacea</taxon>
        <taxon>Malacostraca</taxon>
        <taxon>Eumalacostraca</taxon>
        <taxon>Eucarida</taxon>
        <taxon>Decapoda</taxon>
        <taxon>Pleocyemata</taxon>
        <taxon>Anomura</taxon>
        <taxon>Galatheoidea</taxon>
        <taxon>Porcellanidae</taxon>
        <taxon>Petrolisthes</taxon>
    </lineage>
</organism>
<keyword evidence="2" id="KW-1185">Reference proteome</keyword>
<evidence type="ECO:0000313" key="1">
    <source>
        <dbReference type="EMBL" id="KAK3874830.1"/>
    </source>
</evidence>